<keyword evidence="2" id="KW-1278">Translocase</keyword>
<dbReference type="PANTHER" id="PTHR43520">
    <property type="entry name" value="ATP7, ISOFORM B"/>
    <property type="match status" value="1"/>
</dbReference>
<dbReference type="EMBL" id="CP001229">
    <property type="protein sequence ID" value="ACN99514.1"/>
    <property type="molecule type" value="Genomic_DNA"/>
</dbReference>
<evidence type="ECO:0000313" key="4">
    <source>
        <dbReference type="EMBL" id="ACN99514.1"/>
    </source>
</evidence>
<proteinExistence type="predicted"/>
<dbReference type="CDD" id="cd00371">
    <property type="entry name" value="HMA"/>
    <property type="match status" value="1"/>
</dbReference>
<dbReference type="Pfam" id="PF00403">
    <property type="entry name" value="HMA"/>
    <property type="match status" value="1"/>
</dbReference>
<protein>
    <submittedName>
        <fullName evidence="4">Copper-transporting atpase Ran1 (Protein responsive toantagonist 1)</fullName>
        <ecNumber evidence="4">3.6.3.4</ecNumber>
    </submittedName>
</protein>
<dbReference type="KEGG" id="saf:SULAZ_1114"/>
<dbReference type="AlphaFoldDB" id="C1DVE9"/>
<keyword evidence="1" id="KW-0479">Metal-binding</keyword>
<feature type="domain" description="HMA" evidence="3">
    <location>
        <begin position="39"/>
        <end position="105"/>
    </location>
</feature>
<dbReference type="GO" id="GO:0005507">
    <property type="term" value="F:copper ion binding"/>
    <property type="evidence" value="ECO:0007669"/>
    <property type="project" value="TreeGrafter"/>
</dbReference>
<dbReference type="STRING" id="204536.SULAZ_1114"/>
<dbReference type="EC" id="3.6.3.4" evidence="4"/>
<dbReference type="GO" id="GO:0015677">
    <property type="term" value="P:copper ion import"/>
    <property type="evidence" value="ECO:0007669"/>
    <property type="project" value="TreeGrafter"/>
</dbReference>
<dbReference type="InterPro" id="IPR017969">
    <property type="entry name" value="Heavy-metal-associated_CS"/>
</dbReference>
<dbReference type="PANTHER" id="PTHR43520:SF8">
    <property type="entry name" value="P-TYPE CU(+) TRANSPORTER"/>
    <property type="match status" value="1"/>
</dbReference>
<accession>C1DVE9</accession>
<keyword evidence="5" id="KW-1185">Reference proteome</keyword>
<dbReference type="eggNOG" id="COG2608">
    <property type="taxonomic scope" value="Bacteria"/>
</dbReference>
<name>C1DVE9_SULAA</name>
<dbReference type="OrthoDB" id="9813965at2"/>
<gene>
    <name evidence="4" type="ordered locus">SULAZ_1114</name>
</gene>
<evidence type="ECO:0000313" key="5">
    <source>
        <dbReference type="Proteomes" id="UP000001369"/>
    </source>
</evidence>
<dbReference type="PRINTS" id="PR00942">
    <property type="entry name" value="CUATPASEI"/>
</dbReference>
<dbReference type="GO" id="GO:0043682">
    <property type="term" value="F:P-type divalent copper transporter activity"/>
    <property type="evidence" value="ECO:0007669"/>
    <property type="project" value="TreeGrafter"/>
</dbReference>
<dbReference type="GO" id="GO:0055070">
    <property type="term" value="P:copper ion homeostasis"/>
    <property type="evidence" value="ECO:0007669"/>
    <property type="project" value="TreeGrafter"/>
</dbReference>
<dbReference type="PROSITE" id="PS50846">
    <property type="entry name" value="HMA_2"/>
    <property type="match status" value="1"/>
</dbReference>
<dbReference type="Gene3D" id="3.30.70.100">
    <property type="match status" value="1"/>
</dbReference>
<dbReference type="PROSITE" id="PS01047">
    <property type="entry name" value="HMA_1"/>
    <property type="match status" value="1"/>
</dbReference>
<dbReference type="SUPFAM" id="SSF55008">
    <property type="entry name" value="HMA, heavy metal-associated domain"/>
    <property type="match status" value="1"/>
</dbReference>
<dbReference type="RefSeq" id="WP_012674827.1">
    <property type="nucleotide sequence ID" value="NC_012438.1"/>
</dbReference>
<dbReference type="InterPro" id="IPR036163">
    <property type="entry name" value="HMA_dom_sf"/>
</dbReference>
<evidence type="ECO:0000256" key="2">
    <source>
        <dbReference type="ARBA" id="ARBA00022967"/>
    </source>
</evidence>
<dbReference type="HOGENOM" id="CLU_2107738_0_0_0"/>
<evidence type="ECO:0000259" key="3">
    <source>
        <dbReference type="PROSITE" id="PS50846"/>
    </source>
</evidence>
<dbReference type="GO" id="GO:0005886">
    <property type="term" value="C:plasma membrane"/>
    <property type="evidence" value="ECO:0007669"/>
    <property type="project" value="TreeGrafter"/>
</dbReference>
<dbReference type="FunFam" id="3.30.70.100:FF:000005">
    <property type="entry name" value="Copper-exporting P-type ATPase A"/>
    <property type="match status" value="1"/>
</dbReference>
<organism evidence="4 5">
    <name type="scientific">Sulfurihydrogenibium azorense (strain DSM 15241 / OCM 825 / Az-Fu1)</name>
    <dbReference type="NCBI Taxonomy" id="204536"/>
    <lineage>
        <taxon>Bacteria</taxon>
        <taxon>Pseudomonadati</taxon>
        <taxon>Aquificota</taxon>
        <taxon>Aquificia</taxon>
        <taxon>Aquificales</taxon>
        <taxon>Hydrogenothermaceae</taxon>
        <taxon>Sulfurihydrogenibium</taxon>
    </lineage>
</organism>
<evidence type="ECO:0000256" key="1">
    <source>
        <dbReference type="ARBA" id="ARBA00022723"/>
    </source>
</evidence>
<reference evidence="4 5" key="1">
    <citation type="journal article" date="2009" name="J. Bacteriol.">
        <title>Complete and draft genome sequences of six members of the Aquificales.</title>
        <authorList>
            <person name="Reysenbach A.L."/>
            <person name="Hamamura N."/>
            <person name="Podar M."/>
            <person name="Griffiths E."/>
            <person name="Ferreira S."/>
            <person name="Hochstein R."/>
            <person name="Heidelberg J."/>
            <person name="Johnson J."/>
            <person name="Mead D."/>
            <person name="Pohorille A."/>
            <person name="Sarmiento M."/>
            <person name="Schweighofer K."/>
            <person name="Seshadri R."/>
            <person name="Voytek M.A."/>
        </authorList>
    </citation>
    <scope>NUCLEOTIDE SEQUENCE [LARGE SCALE GENOMIC DNA]</scope>
    <source>
        <strain evidence="5">Az-Fu1 / DSM 15241 / OCM 825</strain>
    </source>
</reference>
<keyword evidence="4" id="KW-0378">Hydrolase</keyword>
<dbReference type="GO" id="GO:0016787">
    <property type="term" value="F:hydrolase activity"/>
    <property type="evidence" value="ECO:0007669"/>
    <property type="project" value="UniProtKB-KW"/>
</dbReference>
<sequence>MKDIVVLLTSLTLVSGISWFFFSKDKKKEEENQESGELEKLEVNISGMHCAGCAAGIEATLKMVSGIKYAAVNFATSKGEFLYDPSKITKQQIIEKIKELGYDASIDLESFEKKS</sequence>
<dbReference type="Proteomes" id="UP000001369">
    <property type="component" value="Chromosome"/>
</dbReference>
<dbReference type="InterPro" id="IPR006121">
    <property type="entry name" value="HMA_dom"/>
</dbReference>